<dbReference type="EMBL" id="BARU01014003">
    <property type="protein sequence ID" value="GAH43195.1"/>
    <property type="molecule type" value="Genomic_DNA"/>
</dbReference>
<sequence>GGREDKELEERIELLKAFLESADFGRLRSQSEKHLIEGKKVKFVICQ</sequence>
<accession>X1GEE5</accession>
<dbReference type="AlphaFoldDB" id="X1GEE5"/>
<protein>
    <submittedName>
        <fullName evidence="1">Uncharacterized protein</fullName>
    </submittedName>
</protein>
<comment type="caution">
    <text evidence="1">The sequence shown here is derived from an EMBL/GenBank/DDBJ whole genome shotgun (WGS) entry which is preliminary data.</text>
</comment>
<proteinExistence type="predicted"/>
<feature type="non-terminal residue" evidence="1">
    <location>
        <position position="1"/>
    </location>
</feature>
<gene>
    <name evidence="1" type="ORF">S03H2_24958</name>
</gene>
<evidence type="ECO:0000313" key="1">
    <source>
        <dbReference type="EMBL" id="GAH43195.1"/>
    </source>
</evidence>
<organism evidence="1">
    <name type="scientific">marine sediment metagenome</name>
    <dbReference type="NCBI Taxonomy" id="412755"/>
    <lineage>
        <taxon>unclassified sequences</taxon>
        <taxon>metagenomes</taxon>
        <taxon>ecological metagenomes</taxon>
    </lineage>
</organism>
<name>X1GEE5_9ZZZZ</name>
<reference evidence="1" key="1">
    <citation type="journal article" date="2014" name="Front. Microbiol.">
        <title>High frequency of phylogenetically diverse reductive dehalogenase-homologous genes in deep subseafloor sedimentary metagenomes.</title>
        <authorList>
            <person name="Kawai M."/>
            <person name="Futagami T."/>
            <person name="Toyoda A."/>
            <person name="Takaki Y."/>
            <person name="Nishi S."/>
            <person name="Hori S."/>
            <person name="Arai W."/>
            <person name="Tsubouchi T."/>
            <person name="Morono Y."/>
            <person name="Uchiyama I."/>
            <person name="Ito T."/>
            <person name="Fujiyama A."/>
            <person name="Inagaki F."/>
            <person name="Takami H."/>
        </authorList>
    </citation>
    <scope>NUCLEOTIDE SEQUENCE</scope>
    <source>
        <strain evidence="1">Expedition CK06-06</strain>
    </source>
</reference>